<dbReference type="InterPro" id="IPR052342">
    <property type="entry name" value="MCH/BMMD"/>
</dbReference>
<dbReference type="AlphaFoldDB" id="A0AAU7XB75"/>
<dbReference type="InterPro" id="IPR029069">
    <property type="entry name" value="HotDog_dom_sf"/>
</dbReference>
<dbReference type="Pfam" id="PF01575">
    <property type="entry name" value="MaoC_dehydratas"/>
    <property type="match status" value="1"/>
</dbReference>
<sequence>MTDGIRHFEDFHPGETIALGATEMTREAILEFARFYDPQPMHVDEEAAKASLLGSLSASGWHTASAMMRLLCDHLLSSSTSLGSPGIETLRWTKPVRPGDRLTARTEVLDARPSKSRPEIGLVRFRFTVDNQHGDTVMTMQCPIIFRRRGAA</sequence>
<dbReference type="InterPro" id="IPR002539">
    <property type="entry name" value="MaoC-like_dom"/>
</dbReference>
<protein>
    <submittedName>
        <fullName evidence="2">MaoC family dehydratase</fullName>
    </submittedName>
</protein>
<name>A0AAU7XB75_9HYPH</name>
<dbReference type="PANTHER" id="PTHR43664">
    <property type="entry name" value="MONOAMINE OXIDASE-RELATED"/>
    <property type="match status" value="1"/>
</dbReference>
<dbReference type="PANTHER" id="PTHR43664:SF1">
    <property type="entry name" value="BETA-METHYLMALYL-COA DEHYDRATASE"/>
    <property type="match status" value="1"/>
</dbReference>
<gene>
    <name evidence="2" type="ORF">ABS361_02055</name>
</gene>
<evidence type="ECO:0000313" key="2">
    <source>
        <dbReference type="EMBL" id="XBY45102.1"/>
    </source>
</evidence>
<dbReference type="CDD" id="cd03454">
    <property type="entry name" value="YdeM"/>
    <property type="match status" value="1"/>
</dbReference>
<evidence type="ECO:0000259" key="1">
    <source>
        <dbReference type="Pfam" id="PF01575"/>
    </source>
</evidence>
<dbReference type="KEGG" id="mflg:ABS361_02055"/>
<reference evidence="2" key="1">
    <citation type="submission" date="2024-06" db="EMBL/GenBank/DDBJ databases">
        <title>Methylostella associata gen. nov., sp. nov., a novel Ancalomicrobiaceae-affiliated facultatively methylotrophic bacteria that feed on methanotrophs of the genus Methylococcus.</title>
        <authorList>
            <person name="Saltykova V."/>
            <person name="Danilova O.V."/>
            <person name="Oshkin I.Y."/>
            <person name="Belova S.E."/>
            <person name="Pimenov N.V."/>
            <person name="Dedysh S.N."/>
        </authorList>
    </citation>
    <scope>NUCLEOTIDE SEQUENCE</scope>
    <source>
        <strain evidence="2">S20</strain>
    </source>
</reference>
<feature type="domain" description="MaoC-like" evidence="1">
    <location>
        <begin position="21"/>
        <end position="115"/>
    </location>
</feature>
<accession>A0AAU7XB75</accession>
<dbReference type="Gene3D" id="3.10.129.10">
    <property type="entry name" value="Hotdog Thioesterase"/>
    <property type="match status" value="1"/>
</dbReference>
<dbReference type="RefSeq" id="WP_407050192.1">
    <property type="nucleotide sequence ID" value="NZ_CP158568.1"/>
</dbReference>
<proteinExistence type="predicted"/>
<organism evidence="2">
    <name type="scientific">Methyloraptor flagellatus</name>
    <dbReference type="NCBI Taxonomy" id="3162530"/>
    <lineage>
        <taxon>Bacteria</taxon>
        <taxon>Pseudomonadati</taxon>
        <taxon>Pseudomonadota</taxon>
        <taxon>Alphaproteobacteria</taxon>
        <taxon>Hyphomicrobiales</taxon>
        <taxon>Ancalomicrobiaceae</taxon>
        <taxon>Methyloraptor</taxon>
    </lineage>
</organism>
<dbReference type="EMBL" id="CP158568">
    <property type="protein sequence ID" value="XBY45102.1"/>
    <property type="molecule type" value="Genomic_DNA"/>
</dbReference>
<dbReference type="SUPFAM" id="SSF54637">
    <property type="entry name" value="Thioesterase/thiol ester dehydrase-isomerase"/>
    <property type="match status" value="1"/>
</dbReference>